<dbReference type="EMBL" id="MFBT01000012">
    <property type="protein sequence ID" value="OGD99615.1"/>
    <property type="molecule type" value="Genomic_DNA"/>
</dbReference>
<dbReference type="Proteomes" id="UP000177039">
    <property type="component" value="Unassembled WGS sequence"/>
</dbReference>
<accession>A0A1F5H6D9</accession>
<gene>
    <name evidence="2" type="ORF">A3B54_02920</name>
</gene>
<evidence type="ECO:0000256" key="1">
    <source>
        <dbReference type="SAM" id="Phobius"/>
    </source>
</evidence>
<keyword evidence="1" id="KW-0812">Transmembrane</keyword>
<organism evidence="2 3">
    <name type="scientific">Candidatus Curtissbacteria bacterium RIFCSPLOWO2_01_FULL_42_50</name>
    <dbReference type="NCBI Taxonomy" id="1797730"/>
    <lineage>
        <taxon>Bacteria</taxon>
        <taxon>Candidatus Curtissiibacteriota</taxon>
    </lineage>
</organism>
<evidence type="ECO:0000313" key="3">
    <source>
        <dbReference type="Proteomes" id="UP000177039"/>
    </source>
</evidence>
<keyword evidence="1" id="KW-0472">Membrane</keyword>
<feature type="transmembrane region" description="Helical" evidence="1">
    <location>
        <begin position="84"/>
        <end position="102"/>
    </location>
</feature>
<name>A0A1F5H6D9_9BACT</name>
<reference evidence="2 3" key="1">
    <citation type="journal article" date="2016" name="Nat. Commun.">
        <title>Thousands of microbial genomes shed light on interconnected biogeochemical processes in an aquifer system.</title>
        <authorList>
            <person name="Anantharaman K."/>
            <person name="Brown C.T."/>
            <person name="Hug L.A."/>
            <person name="Sharon I."/>
            <person name="Castelle C.J."/>
            <person name="Probst A.J."/>
            <person name="Thomas B.C."/>
            <person name="Singh A."/>
            <person name="Wilkins M.J."/>
            <person name="Karaoz U."/>
            <person name="Brodie E.L."/>
            <person name="Williams K.H."/>
            <person name="Hubbard S.S."/>
            <person name="Banfield J.F."/>
        </authorList>
    </citation>
    <scope>NUCLEOTIDE SEQUENCE [LARGE SCALE GENOMIC DNA]</scope>
</reference>
<comment type="caution">
    <text evidence="2">The sequence shown here is derived from an EMBL/GenBank/DDBJ whole genome shotgun (WGS) entry which is preliminary data.</text>
</comment>
<keyword evidence="1" id="KW-1133">Transmembrane helix</keyword>
<feature type="transmembrane region" description="Helical" evidence="1">
    <location>
        <begin position="109"/>
        <end position="130"/>
    </location>
</feature>
<feature type="transmembrane region" description="Helical" evidence="1">
    <location>
        <begin position="162"/>
        <end position="181"/>
    </location>
</feature>
<evidence type="ECO:0008006" key="4">
    <source>
        <dbReference type="Google" id="ProtNLM"/>
    </source>
</evidence>
<protein>
    <recommendedName>
        <fullName evidence="4">Glycosyltransferase RgtA/B/C/D-like domain-containing protein</fullName>
    </recommendedName>
</protein>
<dbReference type="AlphaFoldDB" id="A0A1F5H6D9"/>
<sequence>MDKIKIFFTILLFALFGFRIWQTTGCRQFASFYFNPLAIKINVEEQVSLDSSLNRSVSRFFHNKLTIGIFEITKSYMQTFEPRFSLETLGPLGLILILTALFKVVKAPNIVGITHLLIVLIVSVFAILPVKPQTSFYILAVTRFSVAFWGLDYFLRTKPLAILFFGLGFLTLWYFSISWQMPTICNEIFFN</sequence>
<evidence type="ECO:0000313" key="2">
    <source>
        <dbReference type="EMBL" id="OGD99615.1"/>
    </source>
</evidence>
<proteinExistence type="predicted"/>
<feature type="transmembrane region" description="Helical" evidence="1">
    <location>
        <begin position="136"/>
        <end position="155"/>
    </location>
</feature>